<evidence type="ECO:0000256" key="4">
    <source>
        <dbReference type="ARBA" id="ARBA00023242"/>
    </source>
</evidence>
<dbReference type="InterPro" id="IPR036638">
    <property type="entry name" value="HLH_DNA-bd_sf"/>
</dbReference>
<reference evidence="9" key="2">
    <citation type="submission" date="2024-07" db="EMBL/GenBank/DDBJ databases">
        <title>Two chromosome-level genome assemblies of Korean endemic species Abeliophyllum distichum and Forsythia ovata (Oleaceae).</title>
        <authorList>
            <person name="Jang H."/>
        </authorList>
    </citation>
    <scope>NUCLEOTIDE SEQUENCE [LARGE SCALE GENOMIC DNA]</scope>
</reference>
<keyword evidence="4" id="KW-0539">Nucleus</keyword>
<dbReference type="PROSITE" id="PS50888">
    <property type="entry name" value="BHLH"/>
    <property type="match status" value="1"/>
</dbReference>
<accession>A0ABD1VAY7</accession>
<protein>
    <submittedName>
        <fullName evidence="8">Transcription factor bHLH</fullName>
    </submittedName>
</protein>
<evidence type="ECO:0000259" key="6">
    <source>
        <dbReference type="PROSITE" id="PS50888"/>
    </source>
</evidence>
<dbReference type="EMBL" id="JBFOLK010000002">
    <property type="protein sequence ID" value="KAL2533748.1"/>
    <property type="molecule type" value="Genomic_DNA"/>
</dbReference>
<evidence type="ECO:0000256" key="5">
    <source>
        <dbReference type="SAM" id="MobiDB-lite"/>
    </source>
</evidence>
<sequence length="352" mass="39245">MEKDLRSWFPHHHLEQQSPYQNFLGSPINTGFLNNVPATTPYTVGDSAIGISGMQWSKAKEMNDSHNWFYLPHFHQVSAPLLKTLDKEKLPASPIENLGQKASPNMGTRHADKTFLIFDQSGGKTTLIYSSMVEAPIQCLTWRPNPPANCDLIKKEPTRCTKSPLVPIKKVEHVEEDYRDNLEGEMHEDTEELNALLCSGDDSDCSEDDEETSTGHSPNATTGYGIPNLIKERDEEVGSSSGHTKRWKLLDGSYNVPSLMDTASSFKTYKYSELEEDAESCCGNDINQNSEELGPLSGKKRSRKERIRETVSILQTIIPSVKGKDAIAVIDEAIDYLRSLQVKAKATGLNEL</sequence>
<comment type="caution">
    <text evidence="8">The sequence shown here is derived from an EMBL/GenBank/DDBJ whole genome shotgun (WGS) entry which is preliminary data.</text>
</comment>
<comment type="subcellular location">
    <subcellularLocation>
        <location evidence="1">Nucleus</location>
    </subcellularLocation>
</comment>
<dbReference type="SUPFAM" id="SSF47459">
    <property type="entry name" value="HLH, helix-loop-helix DNA-binding domain"/>
    <property type="match status" value="1"/>
</dbReference>
<feature type="domain" description="BHLH" evidence="6">
    <location>
        <begin position="291"/>
        <end position="340"/>
    </location>
</feature>
<dbReference type="GO" id="GO:0005634">
    <property type="term" value="C:nucleus"/>
    <property type="evidence" value="ECO:0007669"/>
    <property type="project" value="UniProtKB-SubCell"/>
</dbReference>
<keyword evidence="3" id="KW-0804">Transcription</keyword>
<name>A0ABD1VAY7_9LAMI</name>
<evidence type="ECO:0000256" key="3">
    <source>
        <dbReference type="ARBA" id="ARBA00023163"/>
    </source>
</evidence>
<keyword evidence="9" id="KW-1185">Reference proteome</keyword>
<dbReference type="InterPro" id="IPR037546">
    <property type="entry name" value="SAC51-like"/>
</dbReference>
<keyword evidence="2" id="KW-0805">Transcription regulation</keyword>
<dbReference type="AlphaFoldDB" id="A0ABD1VAY7"/>
<evidence type="ECO:0000313" key="9">
    <source>
        <dbReference type="Proteomes" id="UP001604336"/>
    </source>
</evidence>
<feature type="region of interest" description="Disordered" evidence="5">
    <location>
        <begin position="198"/>
        <end position="229"/>
    </location>
</feature>
<evidence type="ECO:0000313" key="7">
    <source>
        <dbReference type="EMBL" id="KAL2533724.1"/>
    </source>
</evidence>
<evidence type="ECO:0000256" key="2">
    <source>
        <dbReference type="ARBA" id="ARBA00023015"/>
    </source>
</evidence>
<proteinExistence type="predicted"/>
<organism evidence="8 9">
    <name type="scientific">Abeliophyllum distichum</name>
    <dbReference type="NCBI Taxonomy" id="126358"/>
    <lineage>
        <taxon>Eukaryota</taxon>
        <taxon>Viridiplantae</taxon>
        <taxon>Streptophyta</taxon>
        <taxon>Embryophyta</taxon>
        <taxon>Tracheophyta</taxon>
        <taxon>Spermatophyta</taxon>
        <taxon>Magnoliopsida</taxon>
        <taxon>eudicotyledons</taxon>
        <taxon>Gunneridae</taxon>
        <taxon>Pentapetalae</taxon>
        <taxon>asterids</taxon>
        <taxon>lamiids</taxon>
        <taxon>Lamiales</taxon>
        <taxon>Oleaceae</taxon>
        <taxon>Forsythieae</taxon>
        <taxon>Abeliophyllum</taxon>
    </lineage>
</organism>
<dbReference type="Proteomes" id="UP001604336">
    <property type="component" value="Unassembled WGS sequence"/>
</dbReference>
<evidence type="ECO:0000313" key="8">
    <source>
        <dbReference type="EMBL" id="KAL2533748.1"/>
    </source>
</evidence>
<gene>
    <name evidence="7" type="ORF">Adt_07075</name>
    <name evidence="8" type="ORF">Adt_07099</name>
</gene>
<evidence type="ECO:0000256" key="1">
    <source>
        <dbReference type="ARBA" id="ARBA00004123"/>
    </source>
</evidence>
<dbReference type="EMBL" id="JBFOLK010000002">
    <property type="protein sequence ID" value="KAL2533724.1"/>
    <property type="molecule type" value="Genomic_DNA"/>
</dbReference>
<dbReference type="PANTHER" id="PTHR36066:SF2">
    <property type="entry name" value="TRANSCRIPTION FACTOR BHLH145"/>
    <property type="match status" value="1"/>
</dbReference>
<feature type="compositionally biased region" description="Acidic residues" evidence="5">
    <location>
        <begin position="201"/>
        <end position="212"/>
    </location>
</feature>
<dbReference type="PANTHER" id="PTHR36066">
    <property type="entry name" value="TRANSCRIPTION FACTOR BHLH145"/>
    <property type="match status" value="1"/>
</dbReference>
<reference evidence="8" key="1">
    <citation type="submission" date="2024-07" db="EMBL/GenBank/DDBJ databases">
        <title>Two chromosome-level genome assemblies of Korean endemic species Abeliophyllum distichum and Forsythia ovata (Oleaceae).</title>
        <authorList>
            <person name="Mun J.H."/>
        </authorList>
    </citation>
    <scope>NUCLEOTIDE SEQUENCE</scope>
    <source>
        <strain evidence="8">KNKB198505000391</strain>
        <tissue evidence="8">Leaf</tissue>
    </source>
</reference>
<dbReference type="InterPro" id="IPR011598">
    <property type="entry name" value="bHLH_dom"/>
</dbReference>